<keyword evidence="5" id="KW-1185">Reference proteome</keyword>
<proteinExistence type="predicted"/>
<dbReference type="PANTHER" id="PTHR34220">
    <property type="entry name" value="SENSOR HISTIDINE KINASE YPDA"/>
    <property type="match status" value="1"/>
</dbReference>
<feature type="domain" description="Signal transduction histidine kinase internal region" evidence="3">
    <location>
        <begin position="422"/>
        <end position="498"/>
    </location>
</feature>
<keyword evidence="1" id="KW-0812">Transmembrane</keyword>
<dbReference type="PANTHER" id="PTHR34220:SF7">
    <property type="entry name" value="SENSOR HISTIDINE KINASE YPDA"/>
    <property type="match status" value="1"/>
</dbReference>
<organism evidence="4 5">
    <name type="scientific">Mucilaginibacter mali</name>
    <dbReference type="NCBI Taxonomy" id="2740462"/>
    <lineage>
        <taxon>Bacteria</taxon>
        <taxon>Pseudomonadati</taxon>
        <taxon>Bacteroidota</taxon>
        <taxon>Sphingobacteriia</taxon>
        <taxon>Sphingobacteriales</taxon>
        <taxon>Sphingobacteriaceae</taxon>
        <taxon>Mucilaginibacter</taxon>
    </lineage>
</organism>
<evidence type="ECO:0000256" key="1">
    <source>
        <dbReference type="SAM" id="Phobius"/>
    </source>
</evidence>
<feature type="domain" description="Histidine kinase/HSP90-like ATPase" evidence="2">
    <location>
        <begin position="520"/>
        <end position="612"/>
    </location>
</feature>
<dbReference type="AlphaFoldDB" id="A0A7D4PWD9"/>
<feature type="transmembrane region" description="Helical" evidence="1">
    <location>
        <begin position="386"/>
        <end position="404"/>
    </location>
</feature>
<name>A0A7D4PWD9_9SPHI</name>
<dbReference type="Gene3D" id="3.30.565.10">
    <property type="entry name" value="Histidine kinase-like ATPase, C-terminal domain"/>
    <property type="match status" value="1"/>
</dbReference>
<accession>A0A7D4PWD9</accession>
<keyword evidence="4" id="KW-0418">Kinase</keyword>
<sequence length="616" mass="69319">MRKVILLVGLLVLYLQSRSQNPGTTFPAQQYRHSSRADSAIEAKKSAHEAAYKAIHSGQPVPFGNKIAVVGEYYADQAKEWSAGNVFQIQDNNFYLFDKWLAIQNPRTKDSLRKLSPNNYALRPLRSKILLGVKLNPMLTNYNGGSVQSMSKGFPYFTIRDSSAAVVYAMGVNPGNVKQYRYHAVLNDSTEIVPWSVPQLVKPDGATQQYGFIGRFAQPGKQVIVEVVNTNDYNDRAGILLDWHTNHDPEIIDFSGHAYNMSFSLNDTKRGYSTKMDKHTNLPLDLKFPAKAMESFSFRFKGHLEQPYNFILLRLDSNTHEAIVPVKIVGNEYEFRSDIFKEPGRYEILITVSLHNPWLGSVRIPFTVLPPLPEERQYTAAQLKTYAFWVVVAVIIILAGVYVYSKQKVNKANRQKAMAGMRLNSIQSQLNPHFMFNALTSIQNLVNQHDMEGANNYLSKFAGLTRQVLNTGGKELISLEDELHIIEDYLQIEQLRFGFAYTITIGNDINRANTEIPAMLLQPFIENAAKHGVSALKANGKISISIKKDWQHLLITIADNGPGFGNTTHIGNGIGLQLTDERIDLLNQIYKDQPIDYKISSKDNGATITITLTNWA</sequence>
<dbReference type="InterPro" id="IPR003594">
    <property type="entry name" value="HATPase_dom"/>
</dbReference>
<keyword evidence="1" id="KW-0472">Membrane</keyword>
<dbReference type="SUPFAM" id="SSF55874">
    <property type="entry name" value="ATPase domain of HSP90 chaperone/DNA topoisomerase II/histidine kinase"/>
    <property type="match status" value="1"/>
</dbReference>
<dbReference type="EMBL" id="CP054139">
    <property type="protein sequence ID" value="QKJ31663.1"/>
    <property type="molecule type" value="Genomic_DNA"/>
</dbReference>
<dbReference type="GO" id="GO:0016020">
    <property type="term" value="C:membrane"/>
    <property type="evidence" value="ECO:0007669"/>
    <property type="project" value="InterPro"/>
</dbReference>
<dbReference type="InterPro" id="IPR050640">
    <property type="entry name" value="Bact_2-comp_sensor_kinase"/>
</dbReference>
<dbReference type="InterPro" id="IPR036890">
    <property type="entry name" value="HATPase_C_sf"/>
</dbReference>
<dbReference type="KEGG" id="mmab:HQ865_18465"/>
<dbReference type="GO" id="GO:0000155">
    <property type="term" value="F:phosphorelay sensor kinase activity"/>
    <property type="evidence" value="ECO:0007669"/>
    <property type="project" value="InterPro"/>
</dbReference>
<keyword evidence="4" id="KW-0808">Transferase</keyword>
<dbReference type="Proteomes" id="UP000505355">
    <property type="component" value="Chromosome"/>
</dbReference>
<protein>
    <submittedName>
        <fullName evidence="4">Histidine kinase</fullName>
    </submittedName>
</protein>
<evidence type="ECO:0000313" key="5">
    <source>
        <dbReference type="Proteomes" id="UP000505355"/>
    </source>
</evidence>
<keyword evidence="1" id="KW-1133">Transmembrane helix</keyword>
<reference evidence="4 5" key="1">
    <citation type="submission" date="2020-05" db="EMBL/GenBank/DDBJ databases">
        <title>Mucilaginibacter mali sp. nov.</title>
        <authorList>
            <person name="Kim H.S."/>
            <person name="Lee K.C."/>
            <person name="Suh M.K."/>
            <person name="Kim J.-S."/>
            <person name="Han K.-I."/>
            <person name="Eom M.K."/>
            <person name="Shin Y.K."/>
            <person name="Lee J.-S."/>
        </authorList>
    </citation>
    <scope>NUCLEOTIDE SEQUENCE [LARGE SCALE GENOMIC DNA]</scope>
    <source>
        <strain evidence="4 5">G2-14</strain>
    </source>
</reference>
<dbReference type="Pfam" id="PF02518">
    <property type="entry name" value="HATPase_c"/>
    <property type="match status" value="1"/>
</dbReference>
<evidence type="ECO:0000313" key="4">
    <source>
        <dbReference type="EMBL" id="QKJ31663.1"/>
    </source>
</evidence>
<dbReference type="InterPro" id="IPR010559">
    <property type="entry name" value="Sig_transdc_His_kin_internal"/>
</dbReference>
<evidence type="ECO:0000259" key="2">
    <source>
        <dbReference type="Pfam" id="PF02518"/>
    </source>
</evidence>
<dbReference type="RefSeq" id="WP_173416322.1">
    <property type="nucleotide sequence ID" value="NZ_CP054139.1"/>
</dbReference>
<gene>
    <name evidence="4" type="ORF">HQ865_18465</name>
</gene>
<evidence type="ECO:0000259" key="3">
    <source>
        <dbReference type="Pfam" id="PF06580"/>
    </source>
</evidence>
<dbReference type="Pfam" id="PF06580">
    <property type="entry name" value="His_kinase"/>
    <property type="match status" value="1"/>
</dbReference>